<dbReference type="PANTHER" id="PTHR44083:SF35">
    <property type="entry name" value="TOPLESS-RELATED PROTEIN 4-LIKE ISOFORM X1"/>
    <property type="match status" value="1"/>
</dbReference>
<dbReference type="AlphaFoldDB" id="A0AAF0R8A3"/>
<gene>
    <name evidence="1" type="ORF">MTR67_026719</name>
</gene>
<name>A0AAF0R8A3_SOLVR</name>
<dbReference type="InterPro" id="IPR036322">
    <property type="entry name" value="WD40_repeat_dom_sf"/>
</dbReference>
<proteinExistence type="predicted"/>
<dbReference type="Gene3D" id="2.130.10.10">
    <property type="entry name" value="YVTN repeat-like/Quinoprotein amine dehydrogenase"/>
    <property type="match status" value="1"/>
</dbReference>
<evidence type="ECO:0000313" key="1">
    <source>
        <dbReference type="EMBL" id="WMV33334.1"/>
    </source>
</evidence>
<keyword evidence="2" id="KW-1185">Reference proteome</keyword>
<dbReference type="EMBL" id="CP133617">
    <property type="protein sequence ID" value="WMV33334.1"/>
    <property type="molecule type" value="Genomic_DNA"/>
</dbReference>
<dbReference type="InterPro" id="IPR027728">
    <property type="entry name" value="Topless_fam"/>
</dbReference>
<dbReference type="GO" id="GO:0006355">
    <property type="term" value="P:regulation of DNA-templated transcription"/>
    <property type="evidence" value="ECO:0007669"/>
    <property type="project" value="InterPro"/>
</dbReference>
<accession>A0AAF0R8A3</accession>
<organism evidence="1 2">
    <name type="scientific">Solanum verrucosum</name>
    <dbReference type="NCBI Taxonomy" id="315347"/>
    <lineage>
        <taxon>Eukaryota</taxon>
        <taxon>Viridiplantae</taxon>
        <taxon>Streptophyta</taxon>
        <taxon>Embryophyta</taxon>
        <taxon>Tracheophyta</taxon>
        <taxon>Spermatophyta</taxon>
        <taxon>Magnoliopsida</taxon>
        <taxon>eudicotyledons</taxon>
        <taxon>Gunneridae</taxon>
        <taxon>Pentapetalae</taxon>
        <taxon>asterids</taxon>
        <taxon>lamiids</taxon>
        <taxon>Solanales</taxon>
        <taxon>Solanaceae</taxon>
        <taxon>Solanoideae</taxon>
        <taxon>Solaneae</taxon>
        <taxon>Solanum</taxon>
    </lineage>
</organism>
<dbReference type="PANTHER" id="PTHR44083">
    <property type="entry name" value="TOPLESS-RELATED PROTEIN 1-RELATED"/>
    <property type="match status" value="1"/>
</dbReference>
<protein>
    <submittedName>
        <fullName evidence="1">Uncharacterized protein</fullName>
    </submittedName>
</protein>
<reference evidence="1" key="1">
    <citation type="submission" date="2023-08" db="EMBL/GenBank/DDBJ databases">
        <title>A de novo genome assembly of Solanum verrucosum Schlechtendal, a Mexican diploid species geographically isolated from the other diploid A-genome species in potato relatives.</title>
        <authorList>
            <person name="Hosaka K."/>
        </authorList>
    </citation>
    <scope>NUCLEOTIDE SEQUENCE</scope>
    <source>
        <tissue evidence="1">Young leaves</tissue>
    </source>
</reference>
<dbReference type="SUPFAM" id="SSF50978">
    <property type="entry name" value="WD40 repeat-like"/>
    <property type="match status" value="1"/>
</dbReference>
<dbReference type="Proteomes" id="UP001234989">
    <property type="component" value="Chromosome 6"/>
</dbReference>
<dbReference type="InterPro" id="IPR015943">
    <property type="entry name" value="WD40/YVTN_repeat-like_dom_sf"/>
</dbReference>
<evidence type="ECO:0000313" key="2">
    <source>
        <dbReference type="Proteomes" id="UP001234989"/>
    </source>
</evidence>
<sequence>MTTFMPTPPATTFLEFYPQDHNVITIGIDDSSIQIYNVRVDEVELFKHLFHYVKTKLKGHHKRISGLAFSNSLNVLIFARADSQVN</sequence>